<dbReference type="KEGG" id="ttr:Tter_2596"/>
<keyword evidence="3" id="KW-1185">Reference proteome</keyword>
<feature type="domain" description="PPC" evidence="1">
    <location>
        <begin position="6"/>
        <end position="136"/>
    </location>
</feature>
<dbReference type="PROSITE" id="PS51742">
    <property type="entry name" value="PPC"/>
    <property type="match status" value="1"/>
</dbReference>
<evidence type="ECO:0000313" key="2">
    <source>
        <dbReference type="EMBL" id="ACZ43484.1"/>
    </source>
</evidence>
<protein>
    <recommendedName>
        <fullName evidence="1">PPC domain-containing protein</fullName>
    </recommendedName>
</protein>
<dbReference type="SUPFAM" id="SSF117856">
    <property type="entry name" value="AF0104/ALDC/Ptd012-like"/>
    <property type="match status" value="1"/>
</dbReference>
<dbReference type="Pfam" id="PF03479">
    <property type="entry name" value="PCC"/>
    <property type="match status" value="1"/>
</dbReference>
<dbReference type="EMBL" id="CP001826">
    <property type="protein sequence ID" value="ACZ43484.1"/>
    <property type="molecule type" value="Genomic_DNA"/>
</dbReference>
<dbReference type="AlphaFoldDB" id="D1CIB3"/>
<dbReference type="PANTHER" id="PTHR34988:SF1">
    <property type="entry name" value="DNA-BINDING PROTEIN"/>
    <property type="match status" value="1"/>
</dbReference>
<dbReference type="Gene3D" id="3.30.1330.80">
    <property type="entry name" value="Hypothetical protein, similar to alpha- acetolactate decarboxylase, domain 2"/>
    <property type="match status" value="1"/>
</dbReference>
<evidence type="ECO:0000313" key="3">
    <source>
        <dbReference type="Proteomes" id="UP000000323"/>
    </source>
</evidence>
<accession>D1CIB3</accession>
<proteinExistence type="predicted"/>
<dbReference type="Proteomes" id="UP000000323">
    <property type="component" value="Chromosome 2"/>
</dbReference>
<dbReference type="CDD" id="cd11378">
    <property type="entry name" value="DUF296"/>
    <property type="match status" value="1"/>
</dbReference>
<dbReference type="RefSeq" id="WP_012876515.1">
    <property type="nucleotide sequence ID" value="NC_013526.1"/>
</dbReference>
<dbReference type="InterPro" id="IPR005175">
    <property type="entry name" value="PPC_dom"/>
</dbReference>
<dbReference type="HOGENOM" id="CLU_114051_4_0_0"/>
<sequence>MRVSTTSAGKVVLVRFDPDEDLLVGLRGAVEAAGLRQAAIVSGVGSLRRFRAHVVGKPELPTVDKFFQGEGPYDILAVTGLVIASRVHAHITVANTERTLGGHLEEGCRVLTFAVVTLLELPEAEIAGWDSVGPLR</sequence>
<gene>
    <name evidence="2" type="ordered locus">Tter_2596</name>
</gene>
<dbReference type="OrthoDB" id="552202at2"/>
<evidence type="ECO:0000259" key="1">
    <source>
        <dbReference type="PROSITE" id="PS51742"/>
    </source>
</evidence>
<dbReference type="PANTHER" id="PTHR34988">
    <property type="entry name" value="PROTEIN, PUTATIVE-RELATED"/>
    <property type="match status" value="1"/>
</dbReference>
<dbReference type="eggNOG" id="COG1661">
    <property type="taxonomic scope" value="Bacteria"/>
</dbReference>
<reference evidence="3" key="1">
    <citation type="journal article" date="2010" name="Stand. Genomic Sci.">
        <title>Complete genome sequence of 'Thermobaculum terrenum' type strain (YNP1).</title>
        <authorList>
            <person name="Kiss H."/>
            <person name="Cleland D."/>
            <person name="Lapidus A."/>
            <person name="Lucas S."/>
            <person name="Glavina Del Rio T."/>
            <person name="Nolan M."/>
            <person name="Tice H."/>
            <person name="Han C."/>
            <person name="Goodwin L."/>
            <person name="Pitluck S."/>
            <person name="Liolios K."/>
            <person name="Ivanova N."/>
            <person name="Mavromatis K."/>
            <person name="Ovchinnikova G."/>
            <person name="Pati A."/>
            <person name="Chen A."/>
            <person name="Palaniappan K."/>
            <person name="Land M."/>
            <person name="Hauser L."/>
            <person name="Chang Y."/>
            <person name="Jeffries C."/>
            <person name="Lu M."/>
            <person name="Brettin T."/>
            <person name="Detter J."/>
            <person name="Goker M."/>
            <person name="Tindall B."/>
            <person name="Beck B."/>
            <person name="McDermott T."/>
            <person name="Woyke T."/>
            <person name="Bristow J."/>
            <person name="Eisen J."/>
            <person name="Markowitz V."/>
            <person name="Hugenholtz P."/>
            <person name="Kyrpides N."/>
            <person name="Klenk H."/>
            <person name="Cheng J."/>
        </authorList>
    </citation>
    <scope>NUCLEOTIDE SEQUENCE [LARGE SCALE GENOMIC DNA]</scope>
    <source>
        <strain evidence="3">ATCC BAA-798 / YNP1</strain>
    </source>
</reference>
<organism evidence="2 3">
    <name type="scientific">Thermobaculum terrenum (strain ATCC BAA-798 / CCMEE 7001 / YNP1)</name>
    <dbReference type="NCBI Taxonomy" id="525904"/>
    <lineage>
        <taxon>Bacteria</taxon>
        <taxon>Bacillati</taxon>
        <taxon>Chloroflexota</taxon>
        <taxon>Chloroflexia</taxon>
        <taxon>Candidatus Thermobaculales</taxon>
        <taxon>Candidatus Thermobaculaceae</taxon>
        <taxon>Thermobaculum</taxon>
    </lineage>
</organism>
<name>D1CIB3_THET1</name>
<dbReference type="STRING" id="525904.Tter_2596"/>